<evidence type="ECO:0000313" key="7">
    <source>
        <dbReference type="EMBL" id="MEM5422186.1"/>
    </source>
</evidence>
<keyword evidence="8" id="KW-1185">Reference proteome</keyword>
<comment type="caution">
    <text evidence="7">The sequence shown here is derived from an EMBL/GenBank/DDBJ whole genome shotgun (WGS) entry which is preliminary data.</text>
</comment>
<gene>
    <name evidence="7" type="ORF">VSR73_14085</name>
</gene>
<dbReference type="CDD" id="cd08878">
    <property type="entry name" value="RHO_alpha_C_DMO-like"/>
    <property type="match status" value="1"/>
</dbReference>
<sequence>MAMTAEENDLLTRVENGAPMGEMIRQHYWIPAVPSAKLEADGAPVLVRLLGSNYVAFRGTDGKAGVIDELCPHRKTSMMMARNENNGLRCIFHGWKVNVEGQVVEAPNQVGDQAQFCKRVKTSQYSVEERGGIVWIWLGKGGENAGPPRFPDLPFTQLPAGQRSVTCVEVPTNWVQGVEASMDSSHVGVLHESTTQITAGGGNERMHMTKALAPRLEFEDRPYGYRYAALRDLPDEKVYARVNNFVMPWYGIICAPDSNGPSTVFFSTPVDDVTHRAWFVHFNPTRELGMTVMSATPDVWNFPPLPPGTRETGFGQNRDLMKRGHATGFHQHLGTEDFAMFLGQGPIADRTTEQLCSADGAVLRVRGLLLKSAREFMAGKTPTLADNPELDYSRAISIGGVLPVGSDWRSLTDAT</sequence>
<evidence type="ECO:0000313" key="8">
    <source>
        <dbReference type="Proteomes" id="UP001489897"/>
    </source>
</evidence>
<protein>
    <submittedName>
        <fullName evidence="7">Aromatic ring-hydroxylating dioxygenase subunit alpha</fullName>
    </submittedName>
</protein>
<proteinExistence type="predicted"/>
<dbReference type="Pfam" id="PF19301">
    <property type="entry name" value="LigXa_C"/>
    <property type="match status" value="1"/>
</dbReference>
<evidence type="ECO:0000259" key="6">
    <source>
        <dbReference type="PROSITE" id="PS51296"/>
    </source>
</evidence>
<keyword evidence="3" id="KW-0560">Oxidoreductase</keyword>
<dbReference type="EMBL" id="JAYMRV010000004">
    <property type="protein sequence ID" value="MEM5422186.1"/>
    <property type="molecule type" value="Genomic_DNA"/>
</dbReference>
<dbReference type="Gene3D" id="2.102.10.10">
    <property type="entry name" value="Rieske [2Fe-2S] iron-sulphur domain"/>
    <property type="match status" value="1"/>
</dbReference>
<evidence type="ECO:0000256" key="4">
    <source>
        <dbReference type="ARBA" id="ARBA00023004"/>
    </source>
</evidence>
<dbReference type="InterPro" id="IPR017941">
    <property type="entry name" value="Rieske_2Fe-2S"/>
</dbReference>
<dbReference type="PANTHER" id="PTHR21266:SF59">
    <property type="entry name" value="BLR4922 PROTEIN"/>
    <property type="match status" value="1"/>
</dbReference>
<dbReference type="Proteomes" id="UP001489897">
    <property type="component" value="Unassembled WGS sequence"/>
</dbReference>
<evidence type="ECO:0000256" key="1">
    <source>
        <dbReference type="ARBA" id="ARBA00022714"/>
    </source>
</evidence>
<dbReference type="PROSITE" id="PS51296">
    <property type="entry name" value="RIESKE"/>
    <property type="match status" value="1"/>
</dbReference>
<evidence type="ECO:0000256" key="5">
    <source>
        <dbReference type="ARBA" id="ARBA00023014"/>
    </source>
</evidence>
<organism evidence="7 8">
    <name type="scientific">Paraburkholderia ferrariae</name>
    <dbReference type="NCBI Taxonomy" id="386056"/>
    <lineage>
        <taxon>Bacteria</taxon>
        <taxon>Pseudomonadati</taxon>
        <taxon>Pseudomonadota</taxon>
        <taxon>Betaproteobacteria</taxon>
        <taxon>Burkholderiales</taxon>
        <taxon>Burkholderiaceae</taxon>
        <taxon>Paraburkholderia</taxon>
    </lineage>
</organism>
<evidence type="ECO:0000256" key="2">
    <source>
        <dbReference type="ARBA" id="ARBA00022723"/>
    </source>
</evidence>
<dbReference type="RefSeq" id="WP_069266749.1">
    <property type="nucleotide sequence ID" value="NZ_JAYMRV010000004.1"/>
</dbReference>
<accession>A0ABU9RQ38</accession>
<dbReference type="Pfam" id="PF00355">
    <property type="entry name" value="Rieske"/>
    <property type="match status" value="1"/>
</dbReference>
<dbReference type="InterPro" id="IPR045623">
    <property type="entry name" value="LigXa_C"/>
</dbReference>
<dbReference type="SUPFAM" id="SSF55961">
    <property type="entry name" value="Bet v1-like"/>
    <property type="match status" value="1"/>
</dbReference>
<keyword evidence="7" id="KW-0223">Dioxygenase</keyword>
<dbReference type="PANTHER" id="PTHR21266">
    <property type="entry name" value="IRON-SULFUR DOMAIN CONTAINING PROTEIN"/>
    <property type="match status" value="1"/>
</dbReference>
<evidence type="ECO:0000256" key="3">
    <source>
        <dbReference type="ARBA" id="ARBA00023002"/>
    </source>
</evidence>
<keyword evidence="4" id="KW-0408">Iron</keyword>
<keyword evidence="5" id="KW-0411">Iron-sulfur</keyword>
<dbReference type="InterPro" id="IPR036922">
    <property type="entry name" value="Rieske_2Fe-2S_sf"/>
</dbReference>
<keyword evidence="2" id="KW-0479">Metal-binding</keyword>
<dbReference type="InterPro" id="IPR050584">
    <property type="entry name" value="Cholesterol_7-desaturase"/>
</dbReference>
<dbReference type="SUPFAM" id="SSF50022">
    <property type="entry name" value="ISP domain"/>
    <property type="match status" value="1"/>
</dbReference>
<dbReference type="GO" id="GO:0051213">
    <property type="term" value="F:dioxygenase activity"/>
    <property type="evidence" value="ECO:0007669"/>
    <property type="project" value="UniProtKB-KW"/>
</dbReference>
<reference evidence="7 8" key="1">
    <citation type="submission" date="2024-01" db="EMBL/GenBank/DDBJ databases">
        <title>The diversity of rhizobia nodulating Mimosa spp. in eleven states of Brazil covering several biomes is determined by host plant, location, and edaphic factors.</title>
        <authorList>
            <person name="Rouws L."/>
            <person name="Barauna A."/>
            <person name="Beukes C."/>
            <person name="De Faria S.M."/>
            <person name="Gross E."/>
            <person name="Dos Reis Junior F.B."/>
            <person name="Simon M."/>
            <person name="Maluk M."/>
            <person name="Odee D.W."/>
            <person name="Kenicer G."/>
            <person name="Young J.P.W."/>
            <person name="Reis V.M."/>
            <person name="Zilli J."/>
            <person name="James E.K."/>
        </authorList>
    </citation>
    <scope>NUCLEOTIDE SEQUENCE [LARGE SCALE GENOMIC DNA]</scope>
    <source>
        <strain evidence="7 8">JPY167</strain>
    </source>
</reference>
<keyword evidence="1" id="KW-0001">2Fe-2S</keyword>
<name>A0ABU9RQ38_9BURK</name>
<feature type="domain" description="Rieske" evidence="6">
    <location>
        <begin position="29"/>
        <end position="136"/>
    </location>
</feature>